<accession>A0A972GVJ0</accession>
<keyword evidence="6 7" id="KW-0472">Membrane</keyword>
<evidence type="ECO:0000259" key="8">
    <source>
        <dbReference type="PROSITE" id="PS50928"/>
    </source>
</evidence>
<dbReference type="GO" id="GO:0005886">
    <property type="term" value="C:plasma membrane"/>
    <property type="evidence" value="ECO:0007669"/>
    <property type="project" value="UniProtKB-SubCell"/>
</dbReference>
<feature type="transmembrane region" description="Helical" evidence="7">
    <location>
        <begin position="23"/>
        <end position="41"/>
    </location>
</feature>
<evidence type="ECO:0000256" key="7">
    <source>
        <dbReference type="RuleBase" id="RU363032"/>
    </source>
</evidence>
<keyword evidence="2 7" id="KW-0813">Transport</keyword>
<dbReference type="CDD" id="cd06261">
    <property type="entry name" value="TM_PBP2"/>
    <property type="match status" value="1"/>
</dbReference>
<sequence>MAWHRGGWNMAVNRKNKFRLKPAHWFCIAGLVPILILYGYLRFIPIIKTMYISFFEWDLVSDKKPFVGFENFITLFQSEAFLISLKNTSIIAFGILIFSVPSALLIAYLLSKGVRFKAWYEAFYFLPVITPMVPVAVTWKWILDSNHGLLNYFLSFIGIPKQAWLFDPKLAIVSVIMLTVWKTIGYNMIIFLVGITGIPKDNYEAASIDGATGAKAFWYITLPLLKPITAFVSIITIIHGYNVFSQIYILASDIQGSPGYVVRVLVYDMIENAFRYYKMGYASAEAFILFFIVLILTLIQLWLAREKNSSKKGLKL</sequence>
<evidence type="ECO:0000256" key="6">
    <source>
        <dbReference type="ARBA" id="ARBA00023136"/>
    </source>
</evidence>
<evidence type="ECO:0000256" key="2">
    <source>
        <dbReference type="ARBA" id="ARBA00022448"/>
    </source>
</evidence>
<dbReference type="PANTHER" id="PTHR30193:SF37">
    <property type="entry name" value="INNER MEMBRANE ABC TRANSPORTER PERMEASE PROTEIN YCJO"/>
    <property type="match status" value="1"/>
</dbReference>
<evidence type="ECO:0000313" key="9">
    <source>
        <dbReference type="EMBL" id="NOU94983.1"/>
    </source>
</evidence>
<organism evidence="9 10">
    <name type="scientific">Paenibacillus foliorum</name>
    <dbReference type="NCBI Taxonomy" id="2654974"/>
    <lineage>
        <taxon>Bacteria</taxon>
        <taxon>Bacillati</taxon>
        <taxon>Bacillota</taxon>
        <taxon>Bacilli</taxon>
        <taxon>Bacillales</taxon>
        <taxon>Paenibacillaceae</taxon>
        <taxon>Paenibacillus</taxon>
    </lineage>
</organism>
<dbReference type="InterPro" id="IPR051393">
    <property type="entry name" value="ABC_transporter_permease"/>
</dbReference>
<dbReference type="PANTHER" id="PTHR30193">
    <property type="entry name" value="ABC TRANSPORTER PERMEASE PROTEIN"/>
    <property type="match status" value="1"/>
</dbReference>
<proteinExistence type="inferred from homology"/>
<name>A0A972GVJ0_9BACL</name>
<feature type="transmembrane region" description="Helical" evidence="7">
    <location>
        <begin position="286"/>
        <end position="304"/>
    </location>
</feature>
<gene>
    <name evidence="9" type="ORF">GC093_17395</name>
</gene>
<comment type="similarity">
    <text evidence="7">Belongs to the binding-protein-dependent transport system permease family.</text>
</comment>
<feature type="transmembrane region" description="Helical" evidence="7">
    <location>
        <begin position="122"/>
        <end position="142"/>
    </location>
</feature>
<dbReference type="GO" id="GO:0055085">
    <property type="term" value="P:transmembrane transport"/>
    <property type="evidence" value="ECO:0007669"/>
    <property type="project" value="InterPro"/>
</dbReference>
<dbReference type="AlphaFoldDB" id="A0A972GVJ0"/>
<dbReference type="PROSITE" id="PS50928">
    <property type="entry name" value="ABC_TM1"/>
    <property type="match status" value="1"/>
</dbReference>
<dbReference type="EMBL" id="WHOD01000067">
    <property type="protein sequence ID" value="NOU94983.1"/>
    <property type="molecule type" value="Genomic_DNA"/>
</dbReference>
<keyword evidence="5 7" id="KW-1133">Transmembrane helix</keyword>
<evidence type="ECO:0000256" key="5">
    <source>
        <dbReference type="ARBA" id="ARBA00022989"/>
    </source>
</evidence>
<feature type="transmembrane region" description="Helical" evidence="7">
    <location>
        <begin position="90"/>
        <end position="110"/>
    </location>
</feature>
<dbReference type="Proteomes" id="UP000641588">
    <property type="component" value="Unassembled WGS sequence"/>
</dbReference>
<reference evidence="9" key="1">
    <citation type="submission" date="2019-10" db="EMBL/GenBank/DDBJ databases">
        <title>Description of Paenibacillus glebae sp. nov.</title>
        <authorList>
            <person name="Carlier A."/>
            <person name="Qi S."/>
        </authorList>
    </citation>
    <scope>NUCLEOTIDE SEQUENCE</scope>
    <source>
        <strain evidence="9">LMG 31456</strain>
    </source>
</reference>
<evidence type="ECO:0000313" key="10">
    <source>
        <dbReference type="Proteomes" id="UP000641588"/>
    </source>
</evidence>
<evidence type="ECO:0000256" key="4">
    <source>
        <dbReference type="ARBA" id="ARBA00022692"/>
    </source>
</evidence>
<keyword evidence="4 7" id="KW-0812">Transmembrane</keyword>
<dbReference type="SUPFAM" id="SSF161098">
    <property type="entry name" value="MetI-like"/>
    <property type="match status" value="1"/>
</dbReference>
<evidence type="ECO:0000256" key="3">
    <source>
        <dbReference type="ARBA" id="ARBA00022475"/>
    </source>
</evidence>
<feature type="transmembrane region" description="Helical" evidence="7">
    <location>
        <begin position="170"/>
        <end position="195"/>
    </location>
</feature>
<keyword evidence="3" id="KW-1003">Cell membrane</keyword>
<comment type="caution">
    <text evidence="9">The sequence shown here is derived from an EMBL/GenBank/DDBJ whole genome shotgun (WGS) entry which is preliminary data.</text>
</comment>
<dbReference type="InterPro" id="IPR000515">
    <property type="entry name" value="MetI-like"/>
</dbReference>
<dbReference type="InterPro" id="IPR035906">
    <property type="entry name" value="MetI-like_sf"/>
</dbReference>
<dbReference type="Gene3D" id="1.10.3720.10">
    <property type="entry name" value="MetI-like"/>
    <property type="match status" value="1"/>
</dbReference>
<evidence type="ECO:0000256" key="1">
    <source>
        <dbReference type="ARBA" id="ARBA00004651"/>
    </source>
</evidence>
<feature type="domain" description="ABC transmembrane type-1" evidence="8">
    <location>
        <begin position="85"/>
        <end position="300"/>
    </location>
</feature>
<keyword evidence="10" id="KW-1185">Reference proteome</keyword>
<feature type="transmembrane region" description="Helical" evidence="7">
    <location>
        <begin position="216"/>
        <end position="238"/>
    </location>
</feature>
<dbReference type="Pfam" id="PF00528">
    <property type="entry name" value="BPD_transp_1"/>
    <property type="match status" value="1"/>
</dbReference>
<comment type="subcellular location">
    <subcellularLocation>
        <location evidence="1 7">Cell membrane</location>
        <topology evidence="1 7">Multi-pass membrane protein</topology>
    </subcellularLocation>
</comment>
<protein>
    <submittedName>
        <fullName evidence="9">ABC transporter permease subunit</fullName>
    </submittedName>
</protein>